<dbReference type="RefSeq" id="WP_344262760.1">
    <property type="nucleotide sequence ID" value="NZ_BAAAMJ010000031.1"/>
</dbReference>
<protein>
    <recommendedName>
        <fullName evidence="1">Putative restriction endonuclease domain-containing protein</fullName>
    </recommendedName>
</protein>
<dbReference type="Pfam" id="PF05685">
    <property type="entry name" value="Uma2"/>
    <property type="match status" value="1"/>
</dbReference>
<feature type="domain" description="Putative restriction endonuclease" evidence="1">
    <location>
        <begin position="25"/>
        <end position="176"/>
    </location>
</feature>
<evidence type="ECO:0000259" key="1">
    <source>
        <dbReference type="Pfam" id="PF05685"/>
    </source>
</evidence>
<dbReference type="EMBL" id="BAAAMJ010000031">
    <property type="protein sequence ID" value="GAA1920493.1"/>
    <property type="molecule type" value="Genomic_DNA"/>
</dbReference>
<evidence type="ECO:0000313" key="3">
    <source>
        <dbReference type="Proteomes" id="UP001501303"/>
    </source>
</evidence>
<name>A0ABP5AQZ3_9ACTN</name>
<dbReference type="InterPro" id="IPR012296">
    <property type="entry name" value="Nuclease_put_TT1808"/>
</dbReference>
<organism evidence="2 3">
    <name type="scientific">Streptomyces sodiiphilus</name>
    <dbReference type="NCBI Taxonomy" id="226217"/>
    <lineage>
        <taxon>Bacteria</taxon>
        <taxon>Bacillati</taxon>
        <taxon>Actinomycetota</taxon>
        <taxon>Actinomycetes</taxon>
        <taxon>Kitasatosporales</taxon>
        <taxon>Streptomycetaceae</taxon>
        <taxon>Streptomyces</taxon>
    </lineage>
</organism>
<dbReference type="PANTHER" id="PTHR35400:SF3">
    <property type="entry name" value="SLL1072 PROTEIN"/>
    <property type="match status" value="1"/>
</dbReference>
<proteinExistence type="predicted"/>
<accession>A0ABP5AQZ3</accession>
<dbReference type="SUPFAM" id="SSF52980">
    <property type="entry name" value="Restriction endonuclease-like"/>
    <property type="match status" value="1"/>
</dbReference>
<dbReference type="CDD" id="cd06260">
    <property type="entry name" value="DUF820-like"/>
    <property type="match status" value="1"/>
</dbReference>
<gene>
    <name evidence="2" type="ORF">GCM10009716_31370</name>
</gene>
<reference evidence="3" key="1">
    <citation type="journal article" date="2019" name="Int. J. Syst. Evol. Microbiol.">
        <title>The Global Catalogue of Microorganisms (GCM) 10K type strain sequencing project: providing services to taxonomists for standard genome sequencing and annotation.</title>
        <authorList>
            <consortium name="The Broad Institute Genomics Platform"/>
            <consortium name="The Broad Institute Genome Sequencing Center for Infectious Disease"/>
            <person name="Wu L."/>
            <person name="Ma J."/>
        </authorList>
    </citation>
    <scope>NUCLEOTIDE SEQUENCE [LARGE SCALE GENOMIC DNA]</scope>
    <source>
        <strain evidence="3">JCM 13581</strain>
    </source>
</reference>
<dbReference type="PANTHER" id="PTHR35400">
    <property type="entry name" value="SLR1083 PROTEIN"/>
    <property type="match status" value="1"/>
</dbReference>
<keyword evidence="3" id="KW-1185">Reference proteome</keyword>
<dbReference type="InterPro" id="IPR008538">
    <property type="entry name" value="Uma2"/>
</dbReference>
<comment type="caution">
    <text evidence="2">The sequence shown here is derived from an EMBL/GenBank/DDBJ whole genome shotgun (WGS) entry which is preliminary data.</text>
</comment>
<evidence type="ECO:0000313" key="2">
    <source>
        <dbReference type="EMBL" id="GAA1920493.1"/>
    </source>
</evidence>
<dbReference type="InterPro" id="IPR011335">
    <property type="entry name" value="Restrct_endonuc-II-like"/>
</dbReference>
<dbReference type="Proteomes" id="UP001501303">
    <property type="component" value="Unassembled WGS sequence"/>
</dbReference>
<sequence>MTADPVTEPMAQDPVDLLIAFEEAADTPIRPEFIEGMVVVAPQPGNLHNHGASELYFQLRSAGFRHAGFGNGYRIGLKDERTRTLVVPDFYVQLRTPTEVDEAYRRVHKGWYPIELLALAGEITSTNHEIDSGPKYRSYAGAGVPVYVLIHRAEGVACAFSDPVPEGGPSGAHYATRTEVELGRPLPLPAPYPALDTSVCTGADG</sequence>
<dbReference type="Gene3D" id="3.90.1570.10">
    <property type="entry name" value="tt1808, chain A"/>
    <property type="match status" value="1"/>
</dbReference>